<evidence type="ECO:0000259" key="3">
    <source>
        <dbReference type="PROSITE" id="PS50093"/>
    </source>
</evidence>
<keyword evidence="6" id="KW-1185">Reference proteome</keyword>
<comment type="caution">
    <text evidence="5">The sequence shown here is derived from an EMBL/GenBank/DDBJ whole genome shotgun (WGS) entry which is preliminary data.</text>
</comment>
<accession>A0A3E1F202</accession>
<dbReference type="NCBIfam" id="TIGR04131">
    <property type="entry name" value="Bac_Flav_CTERM"/>
    <property type="match status" value="1"/>
</dbReference>
<dbReference type="InterPro" id="IPR035914">
    <property type="entry name" value="Sperma_CUB_dom_sf"/>
</dbReference>
<dbReference type="InterPro" id="IPR022409">
    <property type="entry name" value="PKD/Chitinase_dom"/>
</dbReference>
<dbReference type="Gene3D" id="2.60.120.260">
    <property type="entry name" value="Galactose-binding domain-like"/>
    <property type="match status" value="1"/>
</dbReference>
<dbReference type="PROSITE" id="PS51829">
    <property type="entry name" value="P_HOMO_B"/>
    <property type="match status" value="1"/>
</dbReference>
<evidence type="ECO:0000313" key="6">
    <source>
        <dbReference type="Proteomes" id="UP000257127"/>
    </source>
</evidence>
<dbReference type="SUPFAM" id="SSF49299">
    <property type="entry name" value="PKD domain"/>
    <property type="match status" value="1"/>
</dbReference>
<dbReference type="RefSeq" id="WP_116879604.1">
    <property type="nucleotide sequence ID" value="NZ_QURB01000001.1"/>
</dbReference>
<sequence length="913" mass="98669">MKNFFYILIFILSGQFTLGQSINITDPDFPQSNPLTCSNYTTVGNANFFDDGGTGDYSPNINETITICPDLPNGTPKIQASFGTGTGLTWDVHASDFITVYDGPNTSSPVIGTYNSATAPTGFGAVASWTNTSGCLTIEFISDGSNEGTGWEANISCASPSQDMDLHMEAFVNTSTTNSMFPLDTGYVNICQGDSVLLVAKPLFPYSLENTNSGYSQNMNNIDFLWEFSDGQVGPNDDSVWFKPQNDVGVFANLTITDEYPHNASIRSRIRVSPTPDFSSSGPLEDTVCFGQQVELSGGVTTSDTAGVSLPLGTFELGGNFAGLTFLPDGSNAEYTTDINMASFTPGAVVTAASDIQQMCVNMEHSFLGDLEMWLECPNGTNVLIFNSYAAGGNYPGGFGGGGTYLGEPNDSGTGPGNGYEYCFSSVNNTWSTFENDYAANTIPTPPTAPSAGNTVDPNGIWAPEESFADFVGCPLNGDWTLHIKDNWGGDDGYIFEWGIYFDPALYPTNETYQTSVVDAFWTPDPTIVTDPNNDTSIVVEPPTPGDYTYQFNVVDDFGCSYDTTLAIHVLDTLIEIETSYDTIFCMSDSVPVWASATGTVAPFTFDWSNGESLDSVLLDTAYYDVNANGLHSYPVTVTDQCGFSEVDSAFLFVNQTLGIDTLLQSPADCGLENGYVSGMGSGYTGTPKYLWKGPGLTSQDSVTASVWSDKPSGWYYFSIKDDVCIVNDSIFLEQNPPPVADFTPTPAQGAAPLDVTFVNNSDPGSSYVWDFGNGEGITVNDLSDQFTTYYEEGTYTVTLEITEGNCSDQATRTVTVFFPMTYDLPNVFTPNGDGQNDLFTINAEYATKLEVVIVNRWGNVVYESTDLNFAWNGQIQNNGAECNDGTYFYQFKIQGSGSEVIEEQGFVQLVRD</sequence>
<evidence type="ECO:0000313" key="5">
    <source>
        <dbReference type="EMBL" id="RFC55769.1"/>
    </source>
</evidence>
<dbReference type="Pfam" id="PF13585">
    <property type="entry name" value="CHU_C"/>
    <property type="match status" value="1"/>
</dbReference>
<dbReference type="InterPro" id="IPR002884">
    <property type="entry name" value="P_dom"/>
</dbReference>
<evidence type="ECO:0000256" key="2">
    <source>
        <dbReference type="ARBA" id="ARBA00022801"/>
    </source>
</evidence>
<organism evidence="5 6">
    <name type="scientific">Brumimicrobium aurantiacum</name>
    <dbReference type="NCBI Taxonomy" id="1737063"/>
    <lineage>
        <taxon>Bacteria</taxon>
        <taxon>Pseudomonadati</taxon>
        <taxon>Bacteroidota</taxon>
        <taxon>Flavobacteriia</taxon>
        <taxon>Flavobacteriales</taxon>
        <taxon>Crocinitomicaceae</taxon>
        <taxon>Brumimicrobium</taxon>
    </lineage>
</organism>
<feature type="domain" description="PKD" evidence="3">
    <location>
        <begin position="737"/>
        <end position="817"/>
    </location>
</feature>
<gene>
    <name evidence="5" type="ORF">DXU93_02200</name>
</gene>
<dbReference type="InterPro" id="IPR013783">
    <property type="entry name" value="Ig-like_fold"/>
</dbReference>
<feature type="domain" description="P/Homo B" evidence="4">
    <location>
        <begin position="309"/>
        <end position="512"/>
    </location>
</feature>
<reference evidence="5 6" key="1">
    <citation type="submission" date="2018-08" db="EMBL/GenBank/DDBJ databases">
        <title>The draft genome squence of Brumimicrobium sp. N62.</title>
        <authorList>
            <person name="Du Z.-J."/>
            <person name="Luo H.-R."/>
        </authorList>
    </citation>
    <scope>NUCLEOTIDE SEQUENCE [LARGE SCALE GENOMIC DNA]</scope>
    <source>
        <strain evidence="5 6">N62</strain>
    </source>
</reference>
<evidence type="ECO:0000259" key="4">
    <source>
        <dbReference type="PROSITE" id="PS51829"/>
    </source>
</evidence>
<dbReference type="SMART" id="SM00089">
    <property type="entry name" value="PKD"/>
    <property type="match status" value="1"/>
</dbReference>
<dbReference type="AlphaFoldDB" id="A0A3E1F202"/>
<name>A0A3E1F202_9FLAO</name>
<dbReference type="EMBL" id="QURB01000001">
    <property type="protein sequence ID" value="RFC55769.1"/>
    <property type="molecule type" value="Genomic_DNA"/>
</dbReference>
<evidence type="ECO:0008006" key="7">
    <source>
        <dbReference type="Google" id="ProtNLM"/>
    </source>
</evidence>
<dbReference type="GO" id="GO:0006508">
    <property type="term" value="P:proteolysis"/>
    <property type="evidence" value="ECO:0007669"/>
    <property type="project" value="UniProtKB-KW"/>
</dbReference>
<keyword evidence="1" id="KW-0645">Protease</keyword>
<evidence type="ECO:0000256" key="1">
    <source>
        <dbReference type="ARBA" id="ARBA00022670"/>
    </source>
</evidence>
<dbReference type="Gene3D" id="2.60.40.10">
    <property type="entry name" value="Immunoglobulins"/>
    <property type="match status" value="1"/>
</dbReference>
<protein>
    <recommendedName>
        <fullName evidence="7">PKD domain-containing protein</fullName>
    </recommendedName>
</protein>
<proteinExistence type="predicted"/>
<dbReference type="PROSITE" id="PS50093">
    <property type="entry name" value="PKD"/>
    <property type="match status" value="1"/>
</dbReference>
<dbReference type="OrthoDB" id="9765926at2"/>
<dbReference type="GO" id="GO:0004252">
    <property type="term" value="F:serine-type endopeptidase activity"/>
    <property type="evidence" value="ECO:0007669"/>
    <property type="project" value="InterPro"/>
</dbReference>
<dbReference type="InterPro" id="IPR008979">
    <property type="entry name" value="Galactose-bd-like_sf"/>
</dbReference>
<dbReference type="Proteomes" id="UP000257127">
    <property type="component" value="Unassembled WGS sequence"/>
</dbReference>
<keyword evidence="2" id="KW-0378">Hydrolase</keyword>
<dbReference type="SUPFAM" id="SSF49785">
    <property type="entry name" value="Galactose-binding domain-like"/>
    <property type="match status" value="1"/>
</dbReference>
<dbReference type="CDD" id="cd00146">
    <property type="entry name" value="PKD"/>
    <property type="match status" value="1"/>
</dbReference>
<dbReference type="InterPro" id="IPR000601">
    <property type="entry name" value="PKD_dom"/>
</dbReference>
<dbReference type="InterPro" id="IPR035986">
    <property type="entry name" value="PKD_dom_sf"/>
</dbReference>
<dbReference type="InterPro" id="IPR026341">
    <property type="entry name" value="T9SS_type_B"/>
</dbReference>
<dbReference type="Gene3D" id="2.60.120.290">
    <property type="entry name" value="Spermadhesin, CUB domain"/>
    <property type="match status" value="1"/>
</dbReference>
<dbReference type="SUPFAM" id="SSF49854">
    <property type="entry name" value="Spermadhesin, CUB domain"/>
    <property type="match status" value="1"/>
</dbReference>
<dbReference type="Pfam" id="PF18911">
    <property type="entry name" value="PKD_4"/>
    <property type="match status" value="1"/>
</dbReference>